<keyword evidence="4" id="KW-1185">Reference proteome</keyword>
<dbReference type="Proteomes" id="UP000499080">
    <property type="component" value="Unassembled WGS sequence"/>
</dbReference>
<name>A0A4Y2D1T0_ARAVE</name>
<feature type="region of interest" description="Disordered" evidence="1">
    <location>
        <begin position="1"/>
        <end position="25"/>
    </location>
</feature>
<reference evidence="2 4" key="1">
    <citation type="journal article" date="2019" name="Sci. Rep.">
        <title>Orb-weaving spider Araneus ventricosus genome elucidates the spidroin gene catalogue.</title>
        <authorList>
            <person name="Kono N."/>
            <person name="Nakamura H."/>
            <person name="Ohtoshi R."/>
            <person name="Moran D.A.P."/>
            <person name="Shinohara A."/>
            <person name="Yoshida Y."/>
            <person name="Fujiwara M."/>
            <person name="Mori M."/>
            <person name="Tomita M."/>
            <person name="Arakawa K."/>
        </authorList>
    </citation>
    <scope>NUCLEOTIDE SEQUENCE [LARGE SCALE GENOMIC DNA]</scope>
</reference>
<accession>A0A4Y2D1T0</accession>
<evidence type="ECO:0000313" key="4">
    <source>
        <dbReference type="Proteomes" id="UP000499080"/>
    </source>
</evidence>
<proteinExistence type="predicted"/>
<dbReference type="EMBL" id="BGPR01088308">
    <property type="protein sequence ID" value="GBM10735.1"/>
    <property type="molecule type" value="Genomic_DNA"/>
</dbReference>
<evidence type="ECO:0000313" key="3">
    <source>
        <dbReference type="EMBL" id="GBM10735.1"/>
    </source>
</evidence>
<evidence type="ECO:0000313" key="2">
    <source>
        <dbReference type="EMBL" id="GBM10712.1"/>
    </source>
</evidence>
<dbReference type="AlphaFoldDB" id="A0A4Y2D1T0"/>
<comment type="caution">
    <text evidence="2">The sequence shown here is derived from an EMBL/GenBank/DDBJ whole genome shotgun (WGS) entry which is preliminary data.</text>
</comment>
<protein>
    <submittedName>
        <fullName evidence="2">Uncharacterized protein</fullName>
    </submittedName>
</protein>
<evidence type="ECO:0000256" key="1">
    <source>
        <dbReference type="SAM" id="MobiDB-lite"/>
    </source>
</evidence>
<dbReference type="EMBL" id="BGPR01088304">
    <property type="protein sequence ID" value="GBM10712.1"/>
    <property type="molecule type" value="Genomic_DNA"/>
</dbReference>
<feature type="non-terminal residue" evidence="2">
    <location>
        <position position="1"/>
    </location>
</feature>
<sequence>QIPGIGHLLTRSETASPTEDSVRTLDEKLPVVIEPPESMLREECEEWMSIDEDNPVAATLIDLEIFQADCK</sequence>
<organism evidence="2 4">
    <name type="scientific">Araneus ventricosus</name>
    <name type="common">Orbweaver spider</name>
    <name type="synonym">Epeira ventricosa</name>
    <dbReference type="NCBI Taxonomy" id="182803"/>
    <lineage>
        <taxon>Eukaryota</taxon>
        <taxon>Metazoa</taxon>
        <taxon>Ecdysozoa</taxon>
        <taxon>Arthropoda</taxon>
        <taxon>Chelicerata</taxon>
        <taxon>Arachnida</taxon>
        <taxon>Araneae</taxon>
        <taxon>Araneomorphae</taxon>
        <taxon>Entelegynae</taxon>
        <taxon>Araneoidea</taxon>
        <taxon>Araneidae</taxon>
        <taxon>Araneus</taxon>
    </lineage>
</organism>
<gene>
    <name evidence="2" type="ORF">AVEN_62050_1</name>
    <name evidence="3" type="ORF">AVEN_79705_1</name>
</gene>